<dbReference type="EMBL" id="UINC01074688">
    <property type="protein sequence ID" value="SVC12125.1"/>
    <property type="molecule type" value="Genomic_DNA"/>
</dbReference>
<dbReference type="Pfam" id="PF04989">
    <property type="entry name" value="RMNT_CmcI"/>
    <property type="match status" value="1"/>
</dbReference>
<dbReference type="Gene3D" id="3.40.50.150">
    <property type="entry name" value="Vaccinia Virus protein VP39"/>
    <property type="match status" value="1"/>
</dbReference>
<name>A0A382JKA4_9ZZZZ</name>
<accession>A0A382JKA4</accession>
<evidence type="ECO:0000256" key="2">
    <source>
        <dbReference type="ARBA" id="ARBA00022679"/>
    </source>
</evidence>
<dbReference type="GO" id="GO:0008168">
    <property type="term" value="F:methyltransferase activity"/>
    <property type="evidence" value="ECO:0007669"/>
    <property type="project" value="UniProtKB-KW"/>
</dbReference>
<dbReference type="PANTHER" id="PTHR40048">
    <property type="entry name" value="RHAMNOSYL O-METHYLTRANSFERASE"/>
    <property type="match status" value="1"/>
</dbReference>
<dbReference type="AlphaFoldDB" id="A0A382JKA4"/>
<sequence>MIKVDLEKGEVTVEEGADAVTYPLNSPEAFGVLSRAWLRAGWDTKYVYSFTWLGRPVIQLPEDLIRLQEVIFAVRPDVIIETGVAHGGGLVFYATLCQALGHGRVIGVDIEIRPHNRAALEGHKLAPFITLVEGDSAAQEVVAEVRSHVREGESALVLLDGCHTRDHVRAELEAYGPLVGPGSYLVAMDGIKQDLKGAPRSEEDWDWNNPATAAREFAEAHPEFVLEDPPFAFNETCITERVTYWPNAFLKRLGDLDARL</sequence>
<dbReference type="GO" id="GO:0071770">
    <property type="term" value="P:DIM/DIP cell wall layer assembly"/>
    <property type="evidence" value="ECO:0007669"/>
    <property type="project" value="TreeGrafter"/>
</dbReference>
<dbReference type="GO" id="GO:0008610">
    <property type="term" value="P:lipid biosynthetic process"/>
    <property type="evidence" value="ECO:0007669"/>
    <property type="project" value="InterPro"/>
</dbReference>
<dbReference type="InterPro" id="IPR007072">
    <property type="entry name" value="RNMT_CmcI"/>
</dbReference>
<reference evidence="3" key="1">
    <citation type="submission" date="2018-05" db="EMBL/GenBank/DDBJ databases">
        <authorList>
            <person name="Lanie J.A."/>
            <person name="Ng W.-L."/>
            <person name="Kazmierczak K.M."/>
            <person name="Andrzejewski T.M."/>
            <person name="Davidsen T.M."/>
            <person name="Wayne K.J."/>
            <person name="Tettelin H."/>
            <person name="Glass J.I."/>
            <person name="Rusch D."/>
            <person name="Podicherti R."/>
            <person name="Tsui H.-C.T."/>
            <person name="Winkler M.E."/>
        </authorList>
    </citation>
    <scope>NUCLEOTIDE SEQUENCE</scope>
</reference>
<protein>
    <recommendedName>
        <fullName evidence="4">Rhamnosyl O-methyltransferase</fullName>
    </recommendedName>
</protein>
<keyword evidence="2" id="KW-0808">Transferase</keyword>
<dbReference type="GO" id="GO:0005886">
    <property type="term" value="C:plasma membrane"/>
    <property type="evidence" value="ECO:0007669"/>
    <property type="project" value="TreeGrafter"/>
</dbReference>
<organism evidence="3">
    <name type="scientific">marine metagenome</name>
    <dbReference type="NCBI Taxonomy" id="408172"/>
    <lineage>
        <taxon>unclassified sequences</taxon>
        <taxon>metagenomes</taxon>
        <taxon>ecological metagenomes</taxon>
    </lineage>
</organism>
<evidence type="ECO:0000313" key="3">
    <source>
        <dbReference type="EMBL" id="SVC12125.1"/>
    </source>
</evidence>
<dbReference type="GO" id="GO:0032259">
    <property type="term" value="P:methylation"/>
    <property type="evidence" value="ECO:0007669"/>
    <property type="project" value="UniProtKB-KW"/>
</dbReference>
<evidence type="ECO:0000256" key="1">
    <source>
        <dbReference type="ARBA" id="ARBA00022603"/>
    </source>
</evidence>
<proteinExistence type="predicted"/>
<gene>
    <name evidence="3" type="ORF">METZ01_LOCUS264979</name>
</gene>
<dbReference type="PANTHER" id="PTHR40048:SF1">
    <property type="entry name" value="RHAMNOSYL O-METHYLTRANSFERASE"/>
    <property type="match status" value="1"/>
</dbReference>
<dbReference type="SUPFAM" id="SSF53335">
    <property type="entry name" value="S-adenosyl-L-methionine-dependent methyltransferases"/>
    <property type="match status" value="1"/>
</dbReference>
<evidence type="ECO:0008006" key="4">
    <source>
        <dbReference type="Google" id="ProtNLM"/>
    </source>
</evidence>
<keyword evidence="1" id="KW-0489">Methyltransferase</keyword>
<dbReference type="InterPro" id="IPR029063">
    <property type="entry name" value="SAM-dependent_MTases_sf"/>
</dbReference>